<dbReference type="EMBL" id="AVPG01000001">
    <property type="protein sequence ID" value="KGX89209.1"/>
    <property type="molecule type" value="Genomic_DNA"/>
</dbReference>
<dbReference type="eggNOG" id="ENOG5030CFP">
    <property type="taxonomic scope" value="Bacteria"/>
</dbReference>
<dbReference type="STRING" id="1385512.N784_01665"/>
<dbReference type="AlphaFoldDB" id="A0A0A5GB00"/>
<proteinExistence type="predicted"/>
<comment type="caution">
    <text evidence="1">The sequence shown here is derived from an EMBL/GenBank/DDBJ whole genome shotgun (WGS) entry which is preliminary data.</text>
</comment>
<protein>
    <submittedName>
        <fullName evidence="1">Uncharacterized protein</fullName>
    </submittedName>
</protein>
<dbReference type="Proteomes" id="UP000030401">
    <property type="component" value="Unassembled WGS sequence"/>
</dbReference>
<name>A0A0A5GB00_9BACI</name>
<dbReference type="OrthoDB" id="2691590at2"/>
<evidence type="ECO:0000313" key="2">
    <source>
        <dbReference type="Proteomes" id="UP000030401"/>
    </source>
</evidence>
<reference evidence="1 2" key="1">
    <citation type="submission" date="2013-08" db="EMBL/GenBank/DDBJ databases">
        <authorList>
            <person name="Huang J."/>
            <person name="Wang G."/>
        </authorList>
    </citation>
    <scope>NUCLEOTIDE SEQUENCE [LARGE SCALE GENOMIC DNA]</scope>
    <source>
        <strain evidence="1 2">JSM 072002</strain>
    </source>
</reference>
<keyword evidence="2" id="KW-1185">Reference proteome</keyword>
<organism evidence="1 2">
    <name type="scientific">Pontibacillus litoralis JSM 072002</name>
    <dbReference type="NCBI Taxonomy" id="1385512"/>
    <lineage>
        <taxon>Bacteria</taxon>
        <taxon>Bacillati</taxon>
        <taxon>Bacillota</taxon>
        <taxon>Bacilli</taxon>
        <taxon>Bacillales</taxon>
        <taxon>Bacillaceae</taxon>
        <taxon>Pontibacillus</taxon>
    </lineage>
</organism>
<gene>
    <name evidence="1" type="ORF">N784_01665</name>
</gene>
<dbReference type="RefSeq" id="WP_036831340.1">
    <property type="nucleotide sequence ID" value="NZ_AVPG01000001.1"/>
</dbReference>
<sequence>MDRFIEKYGDVLQQHLSEKWEGITVTNVYEPTVTDMVKGYVQYNSRPLLAVHYRQAKASEQEEQVEDKEVEPHFVQYITDSFLHKEVINVQVERKYGQYYTCLYVEAVDQPLYVPLHVMEEHVDEKGDPDGKQIPNWITKLLGLTVPEPIIHEEVTEPTEPTDKY</sequence>
<evidence type="ECO:0000313" key="1">
    <source>
        <dbReference type="EMBL" id="KGX89209.1"/>
    </source>
</evidence>
<accession>A0A0A5GB00</accession>